<protein>
    <submittedName>
        <fullName evidence="1">Uncharacterized protein YbaP (TraB family)</fullName>
    </submittedName>
</protein>
<dbReference type="PROSITE" id="PS51257">
    <property type="entry name" value="PROKAR_LIPOPROTEIN"/>
    <property type="match status" value="1"/>
</dbReference>
<reference evidence="1 2" key="1">
    <citation type="submission" date="2023-07" db="EMBL/GenBank/DDBJ databases">
        <title>Genomic Encyclopedia of Type Strains, Phase IV (KMG-IV): sequencing the most valuable type-strain genomes for metagenomic binning, comparative biology and taxonomic classification.</title>
        <authorList>
            <person name="Goeker M."/>
        </authorList>
    </citation>
    <scope>NUCLEOTIDE SEQUENCE [LARGE SCALE GENOMIC DNA]</scope>
    <source>
        <strain evidence="1 2">DSM 9768</strain>
    </source>
</reference>
<gene>
    <name evidence="1" type="ORF">J2S74_001380</name>
</gene>
<dbReference type="InterPro" id="IPR001611">
    <property type="entry name" value="Leu-rich_rpt"/>
</dbReference>
<dbReference type="PANTHER" id="PTHR40590:SF1">
    <property type="entry name" value="CYTOPLASMIC PROTEIN"/>
    <property type="match status" value="1"/>
</dbReference>
<dbReference type="PANTHER" id="PTHR40590">
    <property type="entry name" value="CYTOPLASMIC PROTEIN-RELATED"/>
    <property type="match status" value="1"/>
</dbReference>
<dbReference type="PROSITE" id="PS51450">
    <property type="entry name" value="LRR"/>
    <property type="match status" value="1"/>
</dbReference>
<proteinExistence type="predicted"/>
<dbReference type="SUPFAM" id="SSF52058">
    <property type="entry name" value="L domain-like"/>
    <property type="match status" value="1"/>
</dbReference>
<dbReference type="InterPro" id="IPR047111">
    <property type="entry name" value="YbaP-like"/>
</dbReference>
<dbReference type="Proteomes" id="UP001230005">
    <property type="component" value="Unassembled WGS sequence"/>
</dbReference>
<dbReference type="Pfam" id="PF01963">
    <property type="entry name" value="TraB_PrgY_gumN"/>
    <property type="match status" value="1"/>
</dbReference>
<sequence length="421" mass="47368">MLRRLSYIFLTAIIVLTTGCTSDGEEGLQFEDTQLTLAIKDALSLEESEIISEKDAADLLELDGKNYGISSLKGIEALVELKHLDLQDNHIEDLTPLLNLENLETVLLYNNPFSLEEGSQSLSIIHELEEDGIVVHYEETFIYEETGPPAEGVFYKVENGNNTVYLFGSIHVGMADIYPLHPAIEGAFEEADYLAVEIDLTDISDFEMMELIGTIGFYEDGSTLEQAIGGKAFKQLVDLLAPFGYEASMLNFFKPFVVQDLVTMLAAELAGLHPDDGIDLYFMERANKDDIEIISLETVEDQLLLSTILSEETQAKDLIDSIENFDQLSAEVEQLMNIWRNGDTEAILELRESEYEEDYEEYMKALLDDRDYLMTEKIEEFLLHDTGETYFVVVGAMHLVGEKSIVGLLNNRGYNVQPVIN</sequence>
<dbReference type="InterPro" id="IPR032675">
    <property type="entry name" value="LRR_dom_sf"/>
</dbReference>
<dbReference type="Gene3D" id="3.80.10.10">
    <property type="entry name" value="Ribonuclease Inhibitor"/>
    <property type="match status" value="1"/>
</dbReference>
<evidence type="ECO:0000313" key="2">
    <source>
        <dbReference type="Proteomes" id="UP001230005"/>
    </source>
</evidence>
<dbReference type="CDD" id="cd14789">
    <property type="entry name" value="Tiki"/>
    <property type="match status" value="1"/>
</dbReference>
<name>A0ABT9ZTD4_9BACI</name>
<evidence type="ECO:0000313" key="1">
    <source>
        <dbReference type="EMBL" id="MDQ0254007.1"/>
    </source>
</evidence>
<comment type="caution">
    <text evidence="1">The sequence shown here is derived from an EMBL/GenBank/DDBJ whole genome shotgun (WGS) entry which is preliminary data.</text>
</comment>
<dbReference type="EMBL" id="JAUSUG010000004">
    <property type="protein sequence ID" value="MDQ0254007.1"/>
    <property type="molecule type" value="Genomic_DNA"/>
</dbReference>
<organism evidence="1 2">
    <name type="scientific">Evansella vedderi</name>
    <dbReference type="NCBI Taxonomy" id="38282"/>
    <lineage>
        <taxon>Bacteria</taxon>
        <taxon>Bacillati</taxon>
        <taxon>Bacillota</taxon>
        <taxon>Bacilli</taxon>
        <taxon>Bacillales</taxon>
        <taxon>Bacillaceae</taxon>
        <taxon>Evansella</taxon>
    </lineage>
</organism>
<accession>A0ABT9ZTD4</accession>
<keyword evidence="2" id="KW-1185">Reference proteome</keyword>
<dbReference type="RefSeq" id="WP_307323352.1">
    <property type="nucleotide sequence ID" value="NZ_JAUSUG010000004.1"/>
</dbReference>
<dbReference type="InterPro" id="IPR002816">
    <property type="entry name" value="TraB/PrgY/GumN_fam"/>
</dbReference>